<dbReference type="SUPFAM" id="SSF55729">
    <property type="entry name" value="Acyl-CoA N-acyltransferases (Nat)"/>
    <property type="match status" value="1"/>
</dbReference>
<sequence>MGKRLLQPQPDFQYEQSYVARDGRTVTLRPARPEDARAILKRMARVVREGIYLQEDEDTLASVREKEEEIRKSVRENSMYTLAVVDGEVVGAAILKRGPLAMNRHTVNYRIWVGPKHRGLGIGKRFMKYSIAWCKAYGVRKFCLDVFSNNDRAIELYQRYGFVLEGRRKEQFYLEGKYVDEVFMSLFL</sequence>
<dbReference type="Proteomes" id="UP001208017">
    <property type="component" value="Unassembled WGS sequence"/>
</dbReference>
<evidence type="ECO:0000313" key="2">
    <source>
        <dbReference type="EMBL" id="MCX7570954.1"/>
    </source>
</evidence>
<accession>A0ABT3X205</accession>
<dbReference type="Gene3D" id="3.40.630.30">
    <property type="match status" value="1"/>
</dbReference>
<keyword evidence="3" id="KW-1185">Reference proteome</keyword>
<feature type="domain" description="N-acetyltransferase" evidence="1">
    <location>
        <begin position="26"/>
        <end position="188"/>
    </location>
</feature>
<dbReference type="EMBL" id="JAPMLT010000007">
    <property type="protein sequence ID" value="MCX7570954.1"/>
    <property type="molecule type" value="Genomic_DNA"/>
</dbReference>
<dbReference type="CDD" id="cd04301">
    <property type="entry name" value="NAT_SF"/>
    <property type="match status" value="1"/>
</dbReference>
<comment type="caution">
    <text evidence="2">The sequence shown here is derived from an EMBL/GenBank/DDBJ whole genome shotgun (WGS) entry which is preliminary data.</text>
</comment>
<dbReference type="Pfam" id="PF00583">
    <property type="entry name" value="Acetyltransf_1"/>
    <property type="match status" value="1"/>
</dbReference>
<dbReference type="InterPro" id="IPR000182">
    <property type="entry name" value="GNAT_dom"/>
</dbReference>
<evidence type="ECO:0000313" key="3">
    <source>
        <dbReference type="Proteomes" id="UP001208017"/>
    </source>
</evidence>
<gene>
    <name evidence="2" type="ORF">OS242_13475</name>
</gene>
<organism evidence="2 3">
    <name type="scientific">Tumebacillus lacus</name>
    <dbReference type="NCBI Taxonomy" id="2995335"/>
    <lineage>
        <taxon>Bacteria</taxon>
        <taxon>Bacillati</taxon>
        <taxon>Bacillota</taxon>
        <taxon>Bacilli</taxon>
        <taxon>Bacillales</taxon>
        <taxon>Alicyclobacillaceae</taxon>
        <taxon>Tumebacillus</taxon>
    </lineage>
</organism>
<dbReference type="PROSITE" id="PS51186">
    <property type="entry name" value="GNAT"/>
    <property type="match status" value="1"/>
</dbReference>
<dbReference type="RefSeq" id="WP_267152198.1">
    <property type="nucleotide sequence ID" value="NZ_JAPMLT010000007.1"/>
</dbReference>
<proteinExistence type="predicted"/>
<dbReference type="PANTHER" id="PTHR43415:SF3">
    <property type="entry name" value="GNAT-FAMILY ACETYLTRANSFERASE"/>
    <property type="match status" value="1"/>
</dbReference>
<name>A0ABT3X205_9BACL</name>
<protein>
    <submittedName>
        <fullName evidence="2">GNAT family N-acetyltransferase</fullName>
    </submittedName>
</protein>
<evidence type="ECO:0000259" key="1">
    <source>
        <dbReference type="PROSITE" id="PS51186"/>
    </source>
</evidence>
<dbReference type="PANTHER" id="PTHR43415">
    <property type="entry name" value="SPERMIDINE N(1)-ACETYLTRANSFERASE"/>
    <property type="match status" value="1"/>
</dbReference>
<reference evidence="2 3" key="1">
    <citation type="submission" date="2022-11" db="EMBL/GenBank/DDBJ databases">
        <title>Study of microbial diversity in lake waters.</title>
        <authorList>
            <person name="Zhang J."/>
        </authorList>
    </citation>
    <scope>NUCLEOTIDE SEQUENCE [LARGE SCALE GENOMIC DNA]</scope>
    <source>
        <strain evidence="2 3">DT12</strain>
    </source>
</reference>
<dbReference type="InterPro" id="IPR016181">
    <property type="entry name" value="Acyl_CoA_acyltransferase"/>
</dbReference>